<dbReference type="CDD" id="cd05233">
    <property type="entry name" value="SDR_c"/>
    <property type="match status" value="1"/>
</dbReference>
<dbReference type="PANTHER" id="PTHR43975">
    <property type="entry name" value="ZGC:101858"/>
    <property type="match status" value="1"/>
</dbReference>
<dbReference type="InterPro" id="IPR036291">
    <property type="entry name" value="NAD(P)-bd_dom_sf"/>
</dbReference>
<evidence type="ECO:0000313" key="3">
    <source>
        <dbReference type="Proteomes" id="UP001162891"/>
    </source>
</evidence>
<proteinExistence type="predicted"/>
<name>A0ABN6MPL5_9BACT</name>
<dbReference type="Gene3D" id="3.40.50.720">
    <property type="entry name" value="NAD(P)-binding Rossmann-like Domain"/>
    <property type="match status" value="1"/>
</dbReference>
<dbReference type="InterPro" id="IPR057326">
    <property type="entry name" value="KR_dom"/>
</dbReference>
<gene>
    <name evidence="2" type="ORF">AMOR_19680</name>
</gene>
<sequence>MSKKLESKVAVVTGGSTGIGRAVARHLAEAGARVVVTGRHEATLKESAAQHPDIVYLVADVAQPEDAARTVDEVRRRYGRLDILVNNAGVAPMVPLPDAKPDHVRGVFDVNVSGLIELTRQALPLLRDAKGVVVNVASVVADRPFANMSVYAASKAAVLALTRSWAKELAPDGVRVNAVSPGPIETPIFGKTGLGPEQLEAMSSRILQEVPANRLGQPDEAASVVAFLASPQASYVTGAQYTVGGGSEA</sequence>
<dbReference type="PRINTS" id="PR00081">
    <property type="entry name" value="GDHRDH"/>
</dbReference>
<organism evidence="2 3">
    <name type="scientific">Anaeromyxobacter oryzae</name>
    <dbReference type="NCBI Taxonomy" id="2918170"/>
    <lineage>
        <taxon>Bacteria</taxon>
        <taxon>Pseudomonadati</taxon>
        <taxon>Myxococcota</taxon>
        <taxon>Myxococcia</taxon>
        <taxon>Myxococcales</taxon>
        <taxon>Cystobacterineae</taxon>
        <taxon>Anaeromyxobacteraceae</taxon>
        <taxon>Anaeromyxobacter</taxon>
    </lineage>
</organism>
<dbReference type="PROSITE" id="PS00061">
    <property type="entry name" value="ADH_SHORT"/>
    <property type="match status" value="1"/>
</dbReference>
<dbReference type="NCBIfam" id="NF005559">
    <property type="entry name" value="PRK07231.1"/>
    <property type="match status" value="1"/>
</dbReference>
<reference evidence="3" key="1">
    <citation type="journal article" date="2022" name="Int. J. Syst. Evol. Microbiol.">
        <title>Anaeromyxobacter oryzae sp. nov., Anaeromyxobacter diazotrophicus sp. nov. and Anaeromyxobacter paludicola sp. nov., isolated from paddy soils.</title>
        <authorList>
            <person name="Itoh H."/>
            <person name="Xu Z."/>
            <person name="Mise K."/>
            <person name="Masuda Y."/>
            <person name="Ushijima N."/>
            <person name="Hayakawa C."/>
            <person name="Shiratori Y."/>
            <person name="Senoo K."/>
        </authorList>
    </citation>
    <scope>NUCLEOTIDE SEQUENCE [LARGE SCALE GENOMIC DNA]</scope>
    <source>
        <strain evidence="3">Red232</strain>
    </source>
</reference>
<dbReference type="InterPro" id="IPR002347">
    <property type="entry name" value="SDR_fam"/>
</dbReference>
<dbReference type="Pfam" id="PF13561">
    <property type="entry name" value="adh_short_C2"/>
    <property type="match status" value="1"/>
</dbReference>
<dbReference type="EMBL" id="AP025591">
    <property type="protein sequence ID" value="BDG02972.1"/>
    <property type="molecule type" value="Genomic_DNA"/>
</dbReference>
<protein>
    <submittedName>
        <fullName evidence="2">Oxidoreductase</fullName>
    </submittedName>
</protein>
<dbReference type="SMART" id="SM00822">
    <property type="entry name" value="PKS_KR"/>
    <property type="match status" value="1"/>
</dbReference>
<dbReference type="Proteomes" id="UP001162891">
    <property type="component" value="Chromosome"/>
</dbReference>
<dbReference type="PANTHER" id="PTHR43975:SF2">
    <property type="entry name" value="EG:BACR7A4.14 PROTEIN-RELATED"/>
    <property type="match status" value="1"/>
</dbReference>
<evidence type="ECO:0000313" key="2">
    <source>
        <dbReference type="EMBL" id="BDG02972.1"/>
    </source>
</evidence>
<keyword evidence="3" id="KW-1185">Reference proteome</keyword>
<dbReference type="PRINTS" id="PR00080">
    <property type="entry name" value="SDRFAMILY"/>
</dbReference>
<evidence type="ECO:0000259" key="1">
    <source>
        <dbReference type="SMART" id="SM00822"/>
    </source>
</evidence>
<dbReference type="InterPro" id="IPR020904">
    <property type="entry name" value="Sc_DH/Rdtase_CS"/>
</dbReference>
<feature type="domain" description="Ketoreductase" evidence="1">
    <location>
        <begin position="8"/>
        <end position="182"/>
    </location>
</feature>
<accession>A0ABN6MPL5</accession>
<dbReference type="RefSeq" id="WP_248360650.1">
    <property type="nucleotide sequence ID" value="NZ_AP025591.1"/>
</dbReference>
<dbReference type="SUPFAM" id="SSF51735">
    <property type="entry name" value="NAD(P)-binding Rossmann-fold domains"/>
    <property type="match status" value="1"/>
</dbReference>